<dbReference type="InterPro" id="IPR041640">
    <property type="entry name" value="Tyrosinase_C"/>
</dbReference>
<dbReference type="GO" id="GO:0046872">
    <property type="term" value="F:metal ion binding"/>
    <property type="evidence" value="ECO:0007669"/>
    <property type="project" value="UniProtKB-KW"/>
</dbReference>
<keyword evidence="14" id="KW-1185">Reference proteome</keyword>
<name>A0A8K0TF79_9PEZI</name>
<sequence length="572" mass="64703">MKRDARKWNLYLLALSMMQNTDQHQALSWYQITGIHGVPFEEWNGVPPVVGGHGGYCPHMSILFPTWHRPYLALYEQILFHLVQRIASWYPNPVERDLYGKAASDFRIPYWDWARTPPEGESVFLDEFIQRSVHVDGPNGRQLIANPLYSYRFRPLEPGVFEWGEFPHWTETKRAPDGNISHNELVRLAIDRVQPNLRDRLYNLFTSYTEFGPFSNKQWNEQSTISGYDSLESLHDEIHIEVGDGGHLYFIQYSAFDPIFFLHHTMTDRILSLWQMLYPDTWVTEQLVTTSSFTISNGTLVNASTPLAPFFSDGSGTFWDSDSSRHTEEFGYSYTEVSGMNRVSDPVRIQNNRARLSTAINQLYGSPGVSAMLQKRKLDILEAPGQGGVRALTRRALDFTSNVISRMTPRRGLEPADSGTPTQSYQYYTEWLANVRAETGTLKASLSVSIFLGPPPEDVHDWKRAPNIIGTVGLFSMSHMPGQNRISGTIPLTSTLLTRTDREGLGSLDIAKSQAYLRHNLEFRVFNSDGEIAPSSVPGLCVEVVSSKVAAATSAGELPRWSPAKTRFVMFC</sequence>
<comment type="cofactor">
    <cofactor evidence="1">
        <name>Cu(2+)</name>
        <dbReference type="ChEBI" id="CHEBI:29036"/>
    </cofactor>
</comment>
<evidence type="ECO:0000256" key="7">
    <source>
        <dbReference type="ARBA" id="ARBA00023033"/>
    </source>
</evidence>
<evidence type="ECO:0000256" key="1">
    <source>
        <dbReference type="ARBA" id="ARBA00001973"/>
    </source>
</evidence>
<evidence type="ECO:0000313" key="13">
    <source>
        <dbReference type="EMBL" id="KAH7359071.1"/>
    </source>
</evidence>
<dbReference type="InterPro" id="IPR008922">
    <property type="entry name" value="Di-copper_centre_dom_sf"/>
</dbReference>
<keyword evidence="7" id="KW-0503">Monooxygenase</keyword>
<evidence type="ECO:0000256" key="3">
    <source>
        <dbReference type="ARBA" id="ARBA00011906"/>
    </source>
</evidence>
<comment type="catalytic activity">
    <reaction evidence="9">
        <text>2 L-dopa + O2 = 2 L-dopaquinone + 2 H2O</text>
        <dbReference type="Rhea" id="RHEA:34287"/>
        <dbReference type="ChEBI" id="CHEBI:15377"/>
        <dbReference type="ChEBI" id="CHEBI:15379"/>
        <dbReference type="ChEBI" id="CHEBI:57504"/>
        <dbReference type="ChEBI" id="CHEBI:57924"/>
        <dbReference type="EC" id="1.14.18.1"/>
    </reaction>
</comment>
<evidence type="ECO:0000256" key="4">
    <source>
        <dbReference type="ARBA" id="ARBA00022723"/>
    </source>
</evidence>
<feature type="domain" description="Tyrosinase copper-binding" evidence="11">
    <location>
        <begin position="59"/>
        <end position="76"/>
    </location>
</feature>
<dbReference type="Proteomes" id="UP000813385">
    <property type="component" value="Unassembled WGS sequence"/>
</dbReference>
<dbReference type="GO" id="GO:0004503">
    <property type="term" value="F:tyrosinase activity"/>
    <property type="evidence" value="ECO:0007669"/>
    <property type="project" value="UniProtKB-EC"/>
</dbReference>
<evidence type="ECO:0000259" key="11">
    <source>
        <dbReference type="PROSITE" id="PS00497"/>
    </source>
</evidence>
<comment type="similarity">
    <text evidence="2">Belongs to the tyrosinase family.</text>
</comment>
<comment type="caution">
    <text evidence="13">The sequence shown here is derived from an EMBL/GenBank/DDBJ whole genome shotgun (WGS) entry which is preliminary data.</text>
</comment>
<proteinExistence type="inferred from homology"/>
<evidence type="ECO:0000256" key="8">
    <source>
        <dbReference type="ARBA" id="ARBA00023101"/>
    </source>
</evidence>
<evidence type="ECO:0000256" key="6">
    <source>
        <dbReference type="ARBA" id="ARBA00023008"/>
    </source>
</evidence>
<dbReference type="InterPro" id="IPR050316">
    <property type="entry name" value="Tyrosinase/Hemocyanin"/>
</dbReference>
<evidence type="ECO:0000256" key="10">
    <source>
        <dbReference type="ARBA" id="ARBA00048881"/>
    </source>
</evidence>
<dbReference type="Gene3D" id="1.10.1280.10">
    <property type="entry name" value="Di-copper center containing domain from catechol oxidase"/>
    <property type="match status" value="1"/>
</dbReference>
<feature type="domain" description="Tyrosinase copper-binding" evidence="12">
    <location>
        <begin position="257"/>
        <end position="268"/>
    </location>
</feature>
<evidence type="ECO:0000313" key="14">
    <source>
        <dbReference type="Proteomes" id="UP000813385"/>
    </source>
</evidence>
<evidence type="ECO:0000259" key="12">
    <source>
        <dbReference type="PROSITE" id="PS00498"/>
    </source>
</evidence>
<evidence type="ECO:0000256" key="9">
    <source>
        <dbReference type="ARBA" id="ARBA00048233"/>
    </source>
</evidence>
<dbReference type="PROSITE" id="PS00497">
    <property type="entry name" value="TYROSINASE_1"/>
    <property type="match status" value="1"/>
</dbReference>
<dbReference type="Pfam" id="PF18132">
    <property type="entry name" value="Tyrosinase_C"/>
    <property type="match status" value="1"/>
</dbReference>
<dbReference type="Pfam" id="PF00264">
    <property type="entry name" value="Tyrosinase"/>
    <property type="match status" value="1"/>
</dbReference>
<dbReference type="PANTHER" id="PTHR11474">
    <property type="entry name" value="TYROSINASE FAMILY MEMBER"/>
    <property type="match status" value="1"/>
</dbReference>
<dbReference type="SUPFAM" id="SSF48056">
    <property type="entry name" value="Di-copper centre-containing domain"/>
    <property type="match status" value="1"/>
</dbReference>
<dbReference type="EMBL" id="JAGPXD010000004">
    <property type="protein sequence ID" value="KAH7359071.1"/>
    <property type="molecule type" value="Genomic_DNA"/>
</dbReference>
<keyword evidence="6" id="KW-0186">Copper</keyword>
<dbReference type="EC" id="1.14.18.1" evidence="3"/>
<dbReference type="PRINTS" id="PR00092">
    <property type="entry name" value="TYROSINASE"/>
</dbReference>
<keyword evidence="4" id="KW-0479">Metal-binding</keyword>
<keyword evidence="8" id="KW-0470">Melanin biosynthesis</keyword>
<dbReference type="GO" id="GO:0042438">
    <property type="term" value="P:melanin biosynthetic process"/>
    <property type="evidence" value="ECO:0007669"/>
    <property type="project" value="UniProtKB-KW"/>
</dbReference>
<evidence type="ECO:0000256" key="2">
    <source>
        <dbReference type="ARBA" id="ARBA00009928"/>
    </source>
</evidence>
<gene>
    <name evidence="13" type="ORF">B0T11DRAFT_306967</name>
</gene>
<dbReference type="PANTHER" id="PTHR11474:SF76">
    <property type="entry name" value="SHKT DOMAIN-CONTAINING PROTEIN"/>
    <property type="match status" value="1"/>
</dbReference>
<reference evidence="13" key="1">
    <citation type="journal article" date="2021" name="Nat. Commun.">
        <title>Genetic determinants of endophytism in the Arabidopsis root mycobiome.</title>
        <authorList>
            <person name="Mesny F."/>
            <person name="Miyauchi S."/>
            <person name="Thiergart T."/>
            <person name="Pickel B."/>
            <person name="Atanasova L."/>
            <person name="Karlsson M."/>
            <person name="Huettel B."/>
            <person name="Barry K.W."/>
            <person name="Haridas S."/>
            <person name="Chen C."/>
            <person name="Bauer D."/>
            <person name="Andreopoulos W."/>
            <person name="Pangilinan J."/>
            <person name="LaButti K."/>
            <person name="Riley R."/>
            <person name="Lipzen A."/>
            <person name="Clum A."/>
            <person name="Drula E."/>
            <person name="Henrissat B."/>
            <person name="Kohler A."/>
            <person name="Grigoriev I.V."/>
            <person name="Martin F.M."/>
            <person name="Hacquard S."/>
        </authorList>
    </citation>
    <scope>NUCLEOTIDE SEQUENCE</scope>
    <source>
        <strain evidence="13">MPI-CAGE-AT-0016</strain>
    </source>
</reference>
<comment type="catalytic activity">
    <reaction evidence="10">
        <text>L-tyrosine + O2 = L-dopaquinone + H2O</text>
        <dbReference type="Rhea" id="RHEA:18117"/>
        <dbReference type="ChEBI" id="CHEBI:15377"/>
        <dbReference type="ChEBI" id="CHEBI:15379"/>
        <dbReference type="ChEBI" id="CHEBI:57924"/>
        <dbReference type="ChEBI" id="CHEBI:58315"/>
        <dbReference type="EC" id="1.14.18.1"/>
    </reaction>
</comment>
<accession>A0A8K0TF79</accession>
<organism evidence="13 14">
    <name type="scientific">Plectosphaerella cucumerina</name>
    <dbReference type="NCBI Taxonomy" id="40658"/>
    <lineage>
        <taxon>Eukaryota</taxon>
        <taxon>Fungi</taxon>
        <taxon>Dikarya</taxon>
        <taxon>Ascomycota</taxon>
        <taxon>Pezizomycotina</taxon>
        <taxon>Sordariomycetes</taxon>
        <taxon>Hypocreomycetidae</taxon>
        <taxon>Glomerellales</taxon>
        <taxon>Plectosphaerellaceae</taxon>
        <taxon>Plectosphaerella</taxon>
    </lineage>
</organism>
<dbReference type="PROSITE" id="PS00498">
    <property type="entry name" value="TYROSINASE_2"/>
    <property type="match status" value="1"/>
</dbReference>
<keyword evidence="5" id="KW-0560">Oxidoreductase</keyword>
<dbReference type="AlphaFoldDB" id="A0A8K0TF79"/>
<dbReference type="OrthoDB" id="6132182at2759"/>
<protein>
    <recommendedName>
        <fullName evidence="3">tyrosinase</fullName>
        <ecNumber evidence="3">1.14.18.1</ecNumber>
    </recommendedName>
</protein>
<dbReference type="InterPro" id="IPR002227">
    <property type="entry name" value="Tyrosinase_Cu-bd"/>
</dbReference>
<evidence type="ECO:0000256" key="5">
    <source>
        <dbReference type="ARBA" id="ARBA00023002"/>
    </source>
</evidence>